<dbReference type="InterPro" id="IPR029066">
    <property type="entry name" value="PLP-binding_barrel"/>
</dbReference>
<evidence type="ECO:0000313" key="7">
    <source>
        <dbReference type="Proteomes" id="UP000009022"/>
    </source>
</evidence>
<comment type="cofactor">
    <cofactor evidence="1">
        <name>pyridoxal 5'-phosphate</name>
        <dbReference type="ChEBI" id="CHEBI:597326"/>
    </cofactor>
</comment>
<dbReference type="PROSITE" id="PS00879">
    <property type="entry name" value="ODR_DC_2_2"/>
    <property type="match status" value="1"/>
</dbReference>
<dbReference type="Gene3D" id="3.20.20.10">
    <property type="entry name" value="Alanine racemase"/>
    <property type="match status" value="1"/>
</dbReference>
<dbReference type="PRINTS" id="PR01179">
    <property type="entry name" value="ODADCRBXLASE"/>
</dbReference>
<keyword evidence="3" id="KW-0663">Pyridoxal phosphate</keyword>
<dbReference type="GO" id="GO:0005737">
    <property type="term" value="C:cytoplasm"/>
    <property type="evidence" value="ECO:0000318"/>
    <property type="project" value="GO_Central"/>
</dbReference>
<dbReference type="InterPro" id="IPR022657">
    <property type="entry name" value="De-COase2_CS"/>
</dbReference>
<dbReference type="InParanoid" id="B3S9H0"/>
<evidence type="ECO:0000313" key="6">
    <source>
        <dbReference type="EMBL" id="EDV20649.1"/>
    </source>
</evidence>
<dbReference type="GO" id="GO:0004586">
    <property type="term" value="F:ornithine decarboxylase activity"/>
    <property type="evidence" value="ECO:0000318"/>
    <property type="project" value="GO_Central"/>
</dbReference>
<accession>B3S9H0</accession>
<dbReference type="OMA" id="NNEDEAF"/>
<dbReference type="InterPro" id="IPR000183">
    <property type="entry name" value="Orn/DAP/Arg_de-COase"/>
</dbReference>
<dbReference type="OrthoDB" id="5034579at2759"/>
<evidence type="ECO:0000259" key="5">
    <source>
        <dbReference type="Pfam" id="PF02784"/>
    </source>
</evidence>
<dbReference type="GO" id="GO:0033387">
    <property type="term" value="P:putrescine biosynthetic process from arginine, via ornithine"/>
    <property type="evidence" value="ECO:0000318"/>
    <property type="project" value="GO_Central"/>
</dbReference>
<dbReference type="HOGENOM" id="CLU_026444_1_1_1"/>
<gene>
    <name evidence="6" type="ORF">TRIADDRAFT_60904</name>
</gene>
<dbReference type="Proteomes" id="UP000009022">
    <property type="component" value="Unassembled WGS sequence"/>
</dbReference>
<dbReference type="CDD" id="cd00622">
    <property type="entry name" value="PLPDE_III_ODC"/>
    <property type="match status" value="1"/>
</dbReference>
<dbReference type="Gene3D" id="2.40.37.10">
    <property type="entry name" value="Lyase, Ornithine Decarboxylase, Chain A, domain 1"/>
    <property type="match status" value="1"/>
</dbReference>
<keyword evidence="4" id="KW-0456">Lyase</keyword>
<dbReference type="eggNOG" id="KOG0622">
    <property type="taxonomic scope" value="Eukaryota"/>
</dbReference>
<dbReference type="KEGG" id="tad:TRIADDRAFT_60904"/>
<proteinExistence type="inferred from homology"/>
<dbReference type="AlphaFoldDB" id="B3S9H0"/>
<dbReference type="FunFam" id="3.20.20.10:FF:000008">
    <property type="entry name" value="Ornithine decarboxylase"/>
    <property type="match status" value="1"/>
</dbReference>
<dbReference type="PRINTS" id="PR01182">
    <property type="entry name" value="ORNDCRBXLASE"/>
</dbReference>
<dbReference type="SUPFAM" id="SSF50621">
    <property type="entry name" value="Alanine racemase C-terminal domain-like"/>
    <property type="match status" value="1"/>
</dbReference>
<evidence type="ECO:0000256" key="2">
    <source>
        <dbReference type="ARBA" id="ARBA00008872"/>
    </source>
</evidence>
<keyword evidence="7" id="KW-1185">Reference proteome</keyword>
<name>B3S9H0_TRIAD</name>
<evidence type="ECO:0000256" key="3">
    <source>
        <dbReference type="ARBA" id="ARBA00022898"/>
    </source>
</evidence>
<feature type="domain" description="Orn/DAP/Arg decarboxylase 2 N-terminal" evidence="5">
    <location>
        <begin position="53"/>
        <end position="264"/>
    </location>
</feature>
<dbReference type="Pfam" id="PF02784">
    <property type="entry name" value="Orn_Arg_deC_N"/>
    <property type="match status" value="1"/>
</dbReference>
<dbReference type="PANTHER" id="PTHR11482">
    <property type="entry name" value="ARGININE/DIAMINOPIMELATE/ORNITHINE DECARBOXYLASE"/>
    <property type="match status" value="1"/>
</dbReference>
<dbReference type="InterPro" id="IPR002433">
    <property type="entry name" value="Orn_de-COase"/>
</dbReference>
<dbReference type="FunFam" id="2.40.37.10:FF:000037">
    <property type="entry name" value="Ornithine decarboxylase"/>
    <property type="match status" value="1"/>
</dbReference>
<dbReference type="EMBL" id="DS985258">
    <property type="protein sequence ID" value="EDV20649.1"/>
    <property type="molecule type" value="Genomic_DNA"/>
</dbReference>
<protein>
    <recommendedName>
        <fullName evidence="5">Orn/DAP/Arg decarboxylase 2 N-terminal domain-containing protein</fullName>
    </recommendedName>
</protein>
<dbReference type="PANTHER" id="PTHR11482:SF6">
    <property type="entry name" value="ORNITHINE DECARBOXYLASE 1-RELATED"/>
    <property type="match status" value="1"/>
</dbReference>
<dbReference type="GeneID" id="6758062"/>
<evidence type="ECO:0000256" key="4">
    <source>
        <dbReference type="ARBA" id="ARBA00023239"/>
    </source>
</evidence>
<dbReference type="InterPro" id="IPR009006">
    <property type="entry name" value="Ala_racemase/Decarboxylase_C"/>
</dbReference>
<reference evidence="6 7" key="1">
    <citation type="journal article" date="2008" name="Nature">
        <title>The Trichoplax genome and the nature of placozoans.</title>
        <authorList>
            <person name="Srivastava M."/>
            <person name="Begovic E."/>
            <person name="Chapman J."/>
            <person name="Putnam N.H."/>
            <person name="Hellsten U."/>
            <person name="Kawashima T."/>
            <person name="Kuo A."/>
            <person name="Mitros T."/>
            <person name="Salamov A."/>
            <person name="Carpenter M.L."/>
            <person name="Signorovitch A.Y."/>
            <person name="Moreno M.A."/>
            <person name="Kamm K."/>
            <person name="Grimwood J."/>
            <person name="Schmutz J."/>
            <person name="Shapiro H."/>
            <person name="Grigoriev I.V."/>
            <person name="Buss L.W."/>
            <person name="Schierwater B."/>
            <person name="Dellaporta S.L."/>
            <person name="Rokhsar D.S."/>
        </authorList>
    </citation>
    <scope>NUCLEOTIDE SEQUENCE [LARGE SCALE GENOMIC DNA]</scope>
    <source>
        <strain evidence="6 7">Grell-BS-1999</strain>
    </source>
</reference>
<dbReference type="STRING" id="10228.B3S9H0"/>
<sequence>MASHHVVPLEVTESQSLQEIITQKANAVNLNNEDEAFYLVNIGDIIYKFNTADIRLTTALDVKNDNIIYSNPCKGLSHLKVALKKGITLMTFDSEGELQRIKRMVPHAKLLLRLKVDDSKAAFPLGAKYGVPFSRVLHLFKVARKLSLNVIGISFHVGSGCDDPDSFTKAIEKSKKAFNLAKEIGLDLTLLDIGGGYPGIEDTLFENVKRDLLIPRLIILICMSDLMAKALYFQVCGAITEALDKYFPTECGVEIIAEPGKYFTTSSMILVTNVIGKRLRYDDNVKTEQNQSHKESMECMYHINDGLHGSFLRRLFTKEPFIPNVLKSKSGQFHRSSIWGPTCNGLDCIASGQTIPEMEAGDWTYFENLGAYASAASSNFNGFASKERHYYISKEHW</sequence>
<dbReference type="PhylomeDB" id="B3S9H0"/>
<evidence type="ECO:0000256" key="1">
    <source>
        <dbReference type="ARBA" id="ARBA00001933"/>
    </source>
</evidence>
<organism evidence="6 7">
    <name type="scientific">Trichoplax adhaerens</name>
    <name type="common">Trichoplax reptans</name>
    <dbReference type="NCBI Taxonomy" id="10228"/>
    <lineage>
        <taxon>Eukaryota</taxon>
        <taxon>Metazoa</taxon>
        <taxon>Placozoa</taxon>
        <taxon>Uniplacotomia</taxon>
        <taxon>Trichoplacea</taxon>
        <taxon>Trichoplacidae</taxon>
        <taxon>Trichoplax</taxon>
    </lineage>
</organism>
<dbReference type="SUPFAM" id="SSF51419">
    <property type="entry name" value="PLP-binding barrel"/>
    <property type="match status" value="1"/>
</dbReference>
<comment type="similarity">
    <text evidence="2">Belongs to the Orn/Lys/Arg decarboxylase class-II family.</text>
</comment>
<dbReference type="CTD" id="6758062"/>
<dbReference type="InterPro" id="IPR022644">
    <property type="entry name" value="De-COase2_N"/>
</dbReference>
<dbReference type="RefSeq" id="XP_002116849.1">
    <property type="nucleotide sequence ID" value="XM_002116813.1"/>
</dbReference>